<reference evidence="7 8" key="1">
    <citation type="submission" date="2023-05" db="EMBL/GenBank/DDBJ databases">
        <title>A 100% complete, gapless, phased diploid assembly of the Scenedesmus obliquus UTEX 3031 genome.</title>
        <authorList>
            <person name="Biondi T.C."/>
            <person name="Hanschen E.R."/>
            <person name="Kwon T."/>
            <person name="Eng W."/>
            <person name="Kruse C.P.S."/>
            <person name="Koehler S.I."/>
            <person name="Kunde Y."/>
            <person name="Gleasner C.D."/>
            <person name="You Mak K.T."/>
            <person name="Polle J."/>
            <person name="Hovde B.T."/>
            <person name="Starkenburg S.R."/>
        </authorList>
    </citation>
    <scope>NUCLEOTIDE SEQUENCE [LARGE SCALE GENOMIC DNA]</scope>
    <source>
        <strain evidence="7 8">DOE0152z</strain>
    </source>
</reference>
<dbReference type="PANTHER" id="PTHR15660">
    <property type="entry name" value="BRISC AND BRCA1-A COMPLEX MEMBER 1"/>
    <property type="match status" value="1"/>
</dbReference>
<accession>A0ABY8TSZ2</accession>
<feature type="region of interest" description="Disordered" evidence="6">
    <location>
        <begin position="409"/>
        <end position="475"/>
    </location>
</feature>
<gene>
    <name evidence="7" type="ORF">OEZ85_012319</name>
</gene>
<name>A0ABY8TSZ2_TETOB</name>
<dbReference type="InterPro" id="IPR026126">
    <property type="entry name" value="BABAM1"/>
</dbReference>
<protein>
    <recommendedName>
        <fullName evidence="9">BRISC and BRCA1-A complex member 1</fullName>
    </recommendedName>
</protein>
<dbReference type="CDD" id="cd21502">
    <property type="entry name" value="vWA_BABAM1"/>
    <property type="match status" value="1"/>
</dbReference>
<comment type="subcellular location">
    <subcellularLocation>
        <location evidence="1">Nucleus</location>
    </subcellularLocation>
</comment>
<keyword evidence="2" id="KW-0963">Cytoplasm</keyword>
<dbReference type="Proteomes" id="UP001244341">
    <property type="component" value="Chromosome 3b"/>
</dbReference>
<evidence type="ECO:0000256" key="4">
    <source>
        <dbReference type="ARBA" id="ARBA00023204"/>
    </source>
</evidence>
<evidence type="ECO:0000313" key="8">
    <source>
        <dbReference type="Proteomes" id="UP001244341"/>
    </source>
</evidence>
<evidence type="ECO:0000256" key="6">
    <source>
        <dbReference type="SAM" id="MobiDB-lite"/>
    </source>
</evidence>
<evidence type="ECO:0000256" key="1">
    <source>
        <dbReference type="ARBA" id="ARBA00004123"/>
    </source>
</evidence>
<organism evidence="7 8">
    <name type="scientific">Tetradesmus obliquus</name>
    <name type="common">Green alga</name>
    <name type="synonym">Acutodesmus obliquus</name>
    <dbReference type="NCBI Taxonomy" id="3088"/>
    <lineage>
        <taxon>Eukaryota</taxon>
        <taxon>Viridiplantae</taxon>
        <taxon>Chlorophyta</taxon>
        <taxon>core chlorophytes</taxon>
        <taxon>Chlorophyceae</taxon>
        <taxon>CS clade</taxon>
        <taxon>Sphaeropleales</taxon>
        <taxon>Scenedesmaceae</taxon>
        <taxon>Tetradesmus</taxon>
    </lineage>
</organism>
<evidence type="ECO:0000313" key="7">
    <source>
        <dbReference type="EMBL" id="WIA12254.1"/>
    </source>
</evidence>
<keyword evidence="4" id="KW-0234">DNA repair</keyword>
<feature type="compositionally biased region" description="Low complexity" evidence="6">
    <location>
        <begin position="443"/>
        <end position="455"/>
    </location>
</feature>
<evidence type="ECO:0008006" key="9">
    <source>
        <dbReference type="Google" id="ProtNLM"/>
    </source>
</evidence>
<keyword evidence="8" id="KW-1185">Reference proteome</keyword>
<keyword evidence="3" id="KW-0227">DNA damage</keyword>
<keyword evidence="5" id="KW-0539">Nucleus</keyword>
<dbReference type="EMBL" id="CP126210">
    <property type="protein sequence ID" value="WIA12254.1"/>
    <property type="molecule type" value="Genomic_DNA"/>
</dbReference>
<dbReference type="PANTHER" id="PTHR15660:SF1">
    <property type="entry name" value="BRISC AND BRCA1-A COMPLEX MEMBER 1"/>
    <property type="match status" value="1"/>
</dbReference>
<evidence type="ECO:0000256" key="2">
    <source>
        <dbReference type="ARBA" id="ARBA00022490"/>
    </source>
</evidence>
<evidence type="ECO:0000256" key="5">
    <source>
        <dbReference type="ARBA" id="ARBA00023242"/>
    </source>
</evidence>
<sequence>MVRFAHSPETIVFAIDLDAEMSTEATRGYCRLDVVKHAVTTFVLAKKRMCARHKFALVTLVQDEAVLLPYTLTSNTDEFLEYLAQLQPAAAAAEQQFITSDGGGSSSSSSKAFDFGSLISAVEPLLQQQQQQCWPQPQQQQQQQHHGEMLHVAGGTLTPAPALLSAPAATTSSSSSSRIQQQQQQQQQHSLRVILLYARSQLPAPELRSQQQRGLAMDCLYVHSKPQAGVNAAQEVYGALEELVDGLGVRAGHAPFIYEATAGRIMKLLSCMALLLAHPQQRQPQADTQPPLDISAAPVMQLPSDLANLASGLPIMTASRLPAPAAASAWAKPLVVSDDTVTDTVSDAAAVSAWGSPATAAAGGGSTGGAGAWGDAAAAAAAAAAGGGSSKDAAAAWGRPAPSAAAAAAGSAWSDPWDEAGANTPGFAAGSLPALQPTQSSPAAAAAAAAGAAAGSSNGTKAATVTARRASKGSL</sequence>
<proteinExistence type="predicted"/>
<evidence type="ECO:0000256" key="3">
    <source>
        <dbReference type="ARBA" id="ARBA00022763"/>
    </source>
</evidence>